<keyword evidence="5 10" id="KW-0808">Transferase</keyword>
<dbReference type="SUPFAM" id="SSF46767">
    <property type="entry name" value="Methylated DNA-protein cysteine methyltransferase, C-terminal domain"/>
    <property type="match status" value="1"/>
</dbReference>
<dbReference type="InterPro" id="IPR036388">
    <property type="entry name" value="WH-like_DNA-bd_sf"/>
</dbReference>
<dbReference type="CDD" id="cd06445">
    <property type="entry name" value="ATase"/>
    <property type="match status" value="1"/>
</dbReference>
<keyword evidence="4 10" id="KW-0489">Methyltransferase</keyword>
<dbReference type="GO" id="GO:0003908">
    <property type="term" value="F:methylated-DNA-[protein]-cysteine S-methyltransferase activity"/>
    <property type="evidence" value="ECO:0007669"/>
    <property type="project" value="UniProtKB-EC"/>
</dbReference>
<evidence type="ECO:0000256" key="4">
    <source>
        <dbReference type="ARBA" id="ARBA00022603"/>
    </source>
</evidence>
<keyword evidence="6" id="KW-0227">DNA damage</keyword>
<evidence type="ECO:0000256" key="8">
    <source>
        <dbReference type="ARBA" id="ARBA00049348"/>
    </source>
</evidence>
<evidence type="ECO:0000256" key="1">
    <source>
        <dbReference type="ARBA" id="ARBA00001286"/>
    </source>
</evidence>
<dbReference type="EC" id="2.1.1.63" evidence="3"/>
<dbReference type="InterPro" id="IPR014048">
    <property type="entry name" value="MethylDNA_cys_MeTrfase_DNA-bd"/>
</dbReference>
<dbReference type="PROSITE" id="PS00374">
    <property type="entry name" value="MGMT"/>
    <property type="match status" value="1"/>
</dbReference>
<dbReference type="GO" id="GO:0006281">
    <property type="term" value="P:DNA repair"/>
    <property type="evidence" value="ECO:0007669"/>
    <property type="project" value="UniProtKB-KW"/>
</dbReference>
<dbReference type="Pfam" id="PF01035">
    <property type="entry name" value="DNA_binding_1"/>
    <property type="match status" value="1"/>
</dbReference>
<accession>A0A2K9V7K0</accession>
<dbReference type="InterPro" id="IPR001497">
    <property type="entry name" value="MethylDNA_cys_MeTrfase_AS"/>
</dbReference>
<dbReference type="GO" id="GO:0032259">
    <property type="term" value="P:methylation"/>
    <property type="evidence" value="ECO:0007669"/>
    <property type="project" value="UniProtKB-KW"/>
</dbReference>
<evidence type="ECO:0000256" key="3">
    <source>
        <dbReference type="ARBA" id="ARBA00011918"/>
    </source>
</evidence>
<dbReference type="PANTHER" id="PTHR10815">
    <property type="entry name" value="METHYLATED-DNA--PROTEIN-CYSTEINE METHYLTRANSFERASE"/>
    <property type="match status" value="1"/>
</dbReference>
<dbReference type="InterPro" id="IPR036217">
    <property type="entry name" value="MethylDNA_cys_MeTrfase_DNAb"/>
</dbReference>
<proteinExistence type="inferred from homology"/>
<name>A0A2K9V7K0_9VIRU</name>
<comment type="similarity">
    <text evidence="2">Belongs to the MGMT family.</text>
</comment>
<protein>
    <recommendedName>
        <fullName evidence="3">methylated-DNA--[protein]-cysteine S-methyltransferase</fullName>
        <ecNumber evidence="3">2.1.1.63</ecNumber>
    </recommendedName>
</protein>
<comment type="catalytic activity">
    <reaction evidence="8">
        <text>a 6-O-methyl-2'-deoxyguanosine in DNA + L-cysteinyl-[protein] = S-methyl-L-cysteinyl-[protein] + a 2'-deoxyguanosine in DNA</text>
        <dbReference type="Rhea" id="RHEA:24000"/>
        <dbReference type="Rhea" id="RHEA-COMP:10131"/>
        <dbReference type="Rhea" id="RHEA-COMP:10132"/>
        <dbReference type="Rhea" id="RHEA-COMP:11367"/>
        <dbReference type="Rhea" id="RHEA-COMP:11368"/>
        <dbReference type="ChEBI" id="CHEBI:29950"/>
        <dbReference type="ChEBI" id="CHEBI:82612"/>
        <dbReference type="ChEBI" id="CHEBI:85445"/>
        <dbReference type="ChEBI" id="CHEBI:85448"/>
        <dbReference type="EC" id="2.1.1.63"/>
    </reaction>
</comment>
<evidence type="ECO:0000256" key="7">
    <source>
        <dbReference type="ARBA" id="ARBA00023204"/>
    </source>
</evidence>
<evidence type="ECO:0000256" key="5">
    <source>
        <dbReference type="ARBA" id="ARBA00022679"/>
    </source>
</evidence>
<sequence length="149" mass="17471">MKHIEIIETPIGNFKITTKNDKIYTAKFTKKEITDNKKKSTIFCREVKKYFYQPDKFEEFSDISCYQSGTDFQKLVWKAISEIPYGETRTYGEIAQYIDKPNAVRAVANACGKNKIAIFIPCHRVVGKNNKGGYKWNTFRKKWLLKHEQ</sequence>
<comment type="catalytic activity">
    <reaction evidence="1">
        <text>a 4-O-methyl-thymidine in DNA + L-cysteinyl-[protein] = a thymidine in DNA + S-methyl-L-cysteinyl-[protein]</text>
        <dbReference type="Rhea" id="RHEA:53428"/>
        <dbReference type="Rhea" id="RHEA-COMP:10131"/>
        <dbReference type="Rhea" id="RHEA-COMP:10132"/>
        <dbReference type="Rhea" id="RHEA-COMP:13555"/>
        <dbReference type="Rhea" id="RHEA-COMP:13556"/>
        <dbReference type="ChEBI" id="CHEBI:29950"/>
        <dbReference type="ChEBI" id="CHEBI:82612"/>
        <dbReference type="ChEBI" id="CHEBI:137386"/>
        <dbReference type="ChEBI" id="CHEBI:137387"/>
        <dbReference type="EC" id="2.1.1.63"/>
    </reaction>
</comment>
<evidence type="ECO:0000259" key="9">
    <source>
        <dbReference type="Pfam" id="PF01035"/>
    </source>
</evidence>
<feature type="domain" description="Methylated-DNA-[protein]-cysteine S-methyltransferase DNA binding" evidence="9">
    <location>
        <begin position="71"/>
        <end position="149"/>
    </location>
</feature>
<dbReference type="NCBIfam" id="TIGR00589">
    <property type="entry name" value="ogt"/>
    <property type="match status" value="1"/>
</dbReference>
<keyword evidence="7" id="KW-0234">DNA repair</keyword>
<dbReference type="PANTHER" id="PTHR10815:SF13">
    <property type="entry name" value="METHYLATED-DNA--PROTEIN-CYSTEINE METHYLTRANSFERASE"/>
    <property type="match status" value="1"/>
</dbReference>
<evidence type="ECO:0000313" key="10">
    <source>
        <dbReference type="EMBL" id="AUV58189.1"/>
    </source>
</evidence>
<organism evidence="10">
    <name type="scientific">Bandra megavirus</name>
    <dbReference type="NCBI Taxonomy" id="2071566"/>
    <lineage>
        <taxon>Viruses</taxon>
        <taxon>Varidnaviria</taxon>
        <taxon>Bamfordvirae</taxon>
        <taxon>Nucleocytoviricota</taxon>
        <taxon>Megaviricetes</taxon>
        <taxon>Imitervirales</taxon>
        <taxon>Mimiviridae</taxon>
        <taxon>Megamimivirinae</taxon>
        <taxon>Megavirus</taxon>
    </lineage>
</organism>
<dbReference type="Gene3D" id="1.10.10.10">
    <property type="entry name" value="Winged helix-like DNA-binding domain superfamily/Winged helix DNA-binding domain"/>
    <property type="match status" value="1"/>
</dbReference>
<dbReference type="FunFam" id="1.10.10.10:FF:000214">
    <property type="entry name" value="Methylated-DNA--protein-cysteine methyltransferase"/>
    <property type="match status" value="1"/>
</dbReference>
<evidence type="ECO:0000256" key="2">
    <source>
        <dbReference type="ARBA" id="ARBA00008711"/>
    </source>
</evidence>
<evidence type="ECO:0000256" key="6">
    <source>
        <dbReference type="ARBA" id="ARBA00022763"/>
    </source>
</evidence>
<reference evidence="10" key="1">
    <citation type="submission" date="2018-01" db="EMBL/GenBank/DDBJ databases">
        <title>Draft genome sequence of Bandra megavirus.</title>
        <authorList>
            <person name="Chatterjee A."/>
            <person name="Yadav R."/>
            <person name="Kondabagil K."/>
        </authorList>
    </citation>
    <scope>NUCLEOTIDE SEQUENCE</scope>
    <source>
        <strain evidence="10">KK-1</strain>
    </source>
</reference>
<dbReference type="EMBL" id="MG779312">
    <property type="protein sequence ID" value="AUV58189.1"/>
    <property type="molecule type" value="Genomic_DNA"/>
</dbReference>